<evidence type="ECO:0000256" key="4">
    <source>
        <dbReference type="PROSITE-ProRule" id="PRU00723"/>
    </source>
</evidence>
<dbReference type="SMART" id="SM00184">
    <property type="entry name" value="RING"/>
    <property type="match status" value="1"/>
</dbReference>
<dbReference type="PROSITE" id="PS50089">
    <property type="entry name" value="ZF_RING_2"/>
    <property type="match status" value="1"/>
</dbReference>
<dbReference type="InterPro" id="IPR013083">
    <property type="entry name" value="Znf_RING/FYVE/PHD"/>
</dbReference>
<dbReference type="EMBL" id="UYRR01031440">
    <property type="protein sequence ID" value="VDK50110.1"/>
    <property type="molecule type" value="Genomic_DNA"/>
</dbReference>
<keyword evidence="9" id="KW-1185">Reference proteome</keyword>
<dbReference type="Gene3D" id="3.30.40.10">
    <property type="entry name" value="Zinc/RING finger domain, C3HC4 (zinc finger)"/>
    <property type="match status" value="1"/>
</dbReference>
<feature type="region of interest" description="Disordered" evidence="5">
    <location>
        <begin position="340"/>
        <end position="393"/>
    </location>
</feature>
<evidence type="ECO:0000256" key="2">
    <source>
        <dbReference type="ARBA" id="ARBA00022771"/>
    </source>
</evidence>
<dbReference type="SUPFAM" id="SSF57850">
    <property type="entry name" value="RING/U-box"/>
    <property type="match status" value="1"/>
</dbReference>
<dbReference type="FunFam" id="3.30.40.10:FF:000045">
    <property type="entry name" value="RING finger protein 113A"/>
    <property type="match status" value="1"/>
</dbReference>
<accession>A0A0M3K041</accession>
<gene>
    <name evidence="8" type="ORF">ASIM_LOCUS13593</name>
</gene>
<dbReference type="InterPro" id="IPR036855">
    <property type="entry name" value="Znf_CCCH_sf"/>
</dbReference>
<evidence type="ECO:0000259" key="6">
    <source>
        <dbReference type="PROSITE" id="PS50089"/>
    </source>
</evidence>
<proteinExistence type="predicted"/>
<evidence type="ECO:0000313" key="8">
    <source>
        <dbReference type="EMBL" id="VDK50110.1"/>
    </source>
</evidence>
<feature type="domain" description="C3H1-type" evidence="7">
    <location>
        <begin position="208"/>
        <end position="236"/>
    </location>
</feature>
<sequence>MSDEVNGNEQQSTTVVAFRRRTRGARQSAATRKRQNIHESSDSSNDNDTLVDAASVKVNVVRKPQRKNPMIQSVFTSKRKQCIRERVDSESSDSLSSNPDDAEEAKPGPSEIEGAFKSSGTAEREGPKDLGATAVNEMDTDIQQDAQAQFERVQKALKEGYDDKVYLGTAMYGAKEKKDTARGNAASGWNRVGPMRAPNFIRQSVRWDFAPDICKDYKETGFCTFGDSCKFLHDRTDYKHGWEIERDYAAGRMAEDDPDKYVIHSSDEDDDEDACKLPFKCFICRESFTNPVVTRCKHYFCEKCALKHFRKTPRCFVCDENTKGVFNVAKELIAKMKEIEEKKGQGDGEEDSQPPNSHPTEADSDNGDDKDTKIEMLPAEDDKQNASSDDSND</sequence>
<protein>
    <submittedName>
        <fullName evidence="10">RING finger protein 113 homolog (inferred by orthology to a C. elegans protein)</fullName>
    </submittedName>
</protein>
<dbReference type="Pfam" id="PF13920">
    <property type="entry name" value="zf-C3HC4_3"/>
    <property type="match status" value="1"/>
</dbReference>
<dbReference type="PANTHER" id="PTHR12930">
    <property type="entry name" value="ZINC FINGER PROTEIN 183"/>
    <property type="match status" value="1"/>
</dbReference>
<reference evidence="10" key="1">
    <citation type="submission" date="2017-02" db="UniProtKB">
        <authorList>
            <consortium name="WormBaseParasite"/>
        </authorList>
    </citation>
    <scope>IDENTIFICATION</scope>
</reference>
<dbReference type="PROSITE" id="PS00518">
    <property type="entry name" value="ZF_RING_1"/>
    <property type="match status" value="1"/>
</dbReference>
<dbReference type="InterPro" id="IPR000571">
    <property type="entry name" value="Znf_CCCH"/>
</dbReference>
<evidence type="ECO:0000256" key="1">
    <source>
        <dbReference type="ARBA" id="ARBA00022723"/>
    </source>
</evidence>
<dbReference type="AlphaFoldDB" id="A0A0M3K041"/>
<feature type="region of interest" description="Disordered" evidence="5">
    <location>
        <begin position="1"/>
        <end position="128"/>
    </location>
</feature>
<keyword evidence="1 4" id="KW-0479">Metal-binding</keyword>
<reference evidence="8 9" key="2">
    <citation type="submission" date="2018-11" db="EMBL/GenBank/DDBJ databases">
        <authorList>
            <consortium name="Pathogen Informatics"/>
        </authorList>
    </citation>
    <scope>NUCLEOTIDE SEQUENCE [LARGE SCALE GENOMIC DNA]</scope>
</reference>
<dbReference type="PANTHER" id="PTHR12930:SF0">
    <property type="entry name" value="RING FINGER PROTEIN 113B"/>
    <property type="match status" value="1"/>
</dbReference>
<dbReference type="GO" id="GO:0005684">
    <property type="term" value="C:U2-type spliceosomal complex"/>
    <property type="evidence" value="ECO:0007669"/>
    <property type="project" value="TreeGrafter"/>
</dbReference>
<dbReference type="Gene3D" id="4.10.1000.10">
    <property type="entry name" value="Zinc finger, CCCH-type"/>
    <property type="match status" value="1"/>
</dbReference>
<dbReference type="GO" id="GO:0034247">
    <property type="term" value="P:snoRNA splicing"/>
    <property type="evidence" value="ECO:0007669"/>
    <property type="project" value="TreeGrafter"/>
</dbReference>
<keyword evidence="3 4" id="KW-0862">Zinc</keyword>
<dbReference type="InterPro" id="IPR017907">
    <property type="entry name" value="Znf_RING_CS"/>
</dbReference>
<feature type="compositionally biased region" description="Polar residues" evidence="5">
    <location>
        <begin position="1"/>
        <end position="15"/>
    </location>
</feature>
<evidence type="ECO:0000313" key="9">
    <source>
        <dbReference type="Proteomes" id="UP000267096"/>
    </source>
</evidence>
<feature type="domain" description="RING-type" evidence="6">
    <location>
        <begin position="281"/>
        <end position="319"/>
    </location>
</feature>
<feature type="zinc finger region" description="C3H1-type" evidence="4">
    <location>
        <begin position="208"/>
        <end position="236"/>
    </location>
</feature>
<dbReference type="InterPro" id="IPR001841">
    <property type="entry name" value="Znf_RING"/>
</dbReference>
<dbReference type="SUPFAM" id="SSF90229">
    <property type="entry name" value="CCCH zinc finger"/>
    <property type="match status" value="1"/>
</dbReference>
<feature type="compositionally biased region" description="Basic and acidic residues" evidence="5">
    <location>
        <begin position="367"/>
        <end position="384"/>
    </location>
</feature>
<dbReference type="SMART" id="SM00356">
    <property type="entry name" value="ZnF_C3H1"/>
    <property type="match status" value="1"/>
</dbReference>
<dbReference type="Proteomes" id="UP000267096">
    <property type="component" value="Unassembled WGS sequence"/>
</dbReference>
<dbReference type="OrthoDB" id="25761at2759"/>
<evidence type="ECO:0000256" key="5">
    <source>
        <dbReference type="SAM" id="MobiDB-lite"/>
    </source>
</evidence>
<organism evidence="10">
    <name type="scientific">Anisakis simplex</name>
    <name type="common">Herring worm</name>
    <dbReference type="NCBI Taxonomy" id="6269"/>
    <lineage>
        <taxon>Eukaryota</taxon>
        <taxon>Metazoa</taxon>
        <taxon>Ecdysozoa</taxon>
        <taxon>Nematoda</taxon>
        <taxon>Chromadorea</taxon>
        <taxon>Rhabditida</taxon>
        <taxon>Spirurina</taxon>
        <taxon>Ascaridomorpha</taxon>
        <taxon>Ascaridoidea</taxon>
        <taxon>Anisakidae</taxon>
        <taxon>Anisakis</taxon>
        <taxon>Anisakis simplex complex</taxon>
    </lineage>
</organism>
<evidence type="ECO:0000259" key="7">
    <source>
        <dbReference type="PROSITE" id="PS50103"/>
    </source>
</evidence>
<dbReference type="GO" id="GO:0008270">
    <property type="term" value="F:zinc ion binding"/>
    <property type="evidence" value="ECO:0007669"/>
    <property type="project" value="UniProtKB-KW"/>
</dbReference>
<name>A0A0M3K041_ANISI</name>
<dbReference type="InterPro" id="IPR039971">
    <property type="entry name" value="CWC24-like"/>
</dbReference>
<dbReference type="Pfam" id="PF00642">
    <property type="entry name" value="zf-CCCH"/>
    <property type="match status" value="1"/>
</dbReference>
<dbReference type="WBParaSite" id="ASIM_0001416501-mRNA-1">
    <property type="protein sequence ID" value="ASIM_0001416501-mRNA-1"/>
    <property type="gene ID" value="ASIM_0001416501"/>
</dbReference>
<evidence type="ECO:0000256" key="3">
    <source>
        <dbReference type="ARBA" id="ARBA00022833"/>
    </source>
</evidence>
<dbReference type="PROSITE" id="PS50103">
    <property type="entry name" value="ZF_C3H1"/>
    <property type="match status" value="1"/>
</dbReference>
<evidence type="ECO:0000313" key="10">
    <source>
        <dbReference type="WBParaSite" id="ASIM_0001416501-mRNA-1"/>
    </source>
</evidence>
<dbReference type="CDD" id="cd16539">
    <property type="entry name" value="RING-HC_RNF113A_B"/>
    <property type="match status" value="1"/>
</dbReference>
<keyword evidence="2 4" id="KW-0863">Zinc-finger</keyword>